<name>A0ABU1IG27_9BURK</name>
<sequence length="523" mass="54042">MKLTRSHFAWTIVAVAALACLFALTGHPVANYLPPDVMAALGAAGAMPFMTGETRSLQDQIKRLQDTRTAKALEMEGVQNKALNEGRTKDESEREAFKGLSADIAQIDAELEDLRALEALQVTKAVPATGAGSAAGAAPGAVARGALATGAGPAIHVNKDADEKFKGQNYTRIVIAKALSRLADGDVSPLAIAEARWGKTNPTLINVMKAAVPGGGTGAGEWGAELAAIDQRYTGDFIEYLYSQTVYDKLALRQVPANVQIKGQDGAATAYWVGQSKAIPATTADFMNVTLTPLKVAALAVVSNELLRDSSPAAEQLVRDALVEASSQRVDTTFLSAAAGVAGVSPAGILNGLTGITSAGTDGAGLRADIKALYAPFIAAKNVNGLQLVTTPSLAKSIQLMTNALGLAEFPTINASGGTLLGDTVTTGDNVGAGQMIMLKPSDIYRIGDSGVQVSISREAMIEQDTAPTGATDTPTGASANYTSMFQSESTAIKVVRSINFAKRRASAVAFVTGADYGAPETP</sequence>
<dbReference type="Gene3D" id="3.30.2400.10">
    <property type="entry name" value="Major capsid protein gp5"/>
    <property type="match status" value="1"/>
</dbReference>
<protein>
    <submittedName>
        <fullName evidence="3">HK97 family phage major capsid protein</fullName>
    </submittedName>
</protein>
<dbReference type="NCBIfam" id="TIGR01554">
    <property type="entry name" value="major_cap_HK97"/>
    <property type="match status" value="1"/>
</dbReference>
<evidence type="ECO:0000313" key="4">
    <source>
        <dbReference type="Proteomes" id="UP001267710"/>
    </source>
</evidence>
<dbReference type="InterPro" id="IPR054612">
    <property type="entry name" value="Phage_capsid-like_C"/>
</dbReference>
<dbReference type="EMBL" id="JAVIZX010000001">
    <property type="protein sequence ID" value="MDR6216180.1"/>
    <property type="molecule type" value="Genomic_DNA"/>
</dbReference>
<reference evidence="3 4" key="1">
    <citation type="submission" date="2023-08" db="EMBL/GenBank/DDBJ databases">
        <title>Functional and genomic diversity of the sorghum phyllosphere microbiome.</title>
        <authorList>
            <person name="Shade A."/>
        </authorList>
    </citation>
    <scope>NUCLEOTIDE SEQUENCE [LARGE SCALE GENOMIC DNA]</scope>
    <source>
        <strain evidence="3 4">SORGH_AS_0335</strain>
    </source>
</reference>
<dbReference type="RefSeq" id="WP_309831393.1">
    <property type="nucleotide sequence ID" value="NZ_JAVIZX010000001.1"/>
</dbReference>
<dbReference type="SUPFAM" id="SSF56563">
    <property type="entry name" value="Major capsid protein gp5"/>
    <property type="match status" value="1"/>
</dbReference>
<evidence type="ECO:0000256" key="1">
    <source>
        <dbReference type="ARBA" id="ARBA00004328"/>
    </source>
</evidence>
<feature type="domain" description="Phage capsid-like C-terminal" evidence="2">
    <location>
        <begin position="257"/>
        <end position="460"/>
    </location>
</feature>
<proteinExistence type="predicted"/>
<dbReference type="InterPro" id="IPR024455">
    <property type="entry name" value="Phage_capsid"/>
</dbReference>
<comment type="caution">
    <text evidence="3">The sequence shown here is derived from an EMBL/GenBank/DDBJ whole genome shotgun (WGS) entry which is preliminary data.</text>
</comment>
<accession>A0ABU1IG27</accession>
<dbReference type="Pfam" id="PF05065">
    <property type="entry name" value="Phage_capsid"/>
    <property type="match status" value="1"/>
</dbReference>
<dbReference type="Proteomes" id="UP001267710">
    <property type="component" value="Unassembled WGS sequence"/>
</dbReference>
<evidence type="ECO:0000259" key="2">
    <source>
        <dbReference type="Pfam" id="PF05065"/>
    </source>
</evidence>
<evidence type="ECO:0000313" key="3">
    <source>
        <dbReference type="EMBL" id="MDR6216180.1"/>
    </source>
</evidence>
<comment type="subcellular location">
    <subcellularLocation>
        <location evidence="1">Virion</location>
    </subcellularLocation>
</comment>
<dbReference type="PROSITE" id="PS51257">
    <property type="entry name" value="PROKAR_LIPOPROTEIN"/>
    <property type="match status" value="1"/>
</dbReference>
<keyword evidence="4" id="KW-1185">Reference proteome</keyword>
<gene>
    <name evidence="3" type="ORF">QE399_003869</name>
</gene>
<organism evidence="3 4">
    <name type="scientific">Paracidovorax wautersii</name>
    <dbReference type="NCBI Taxonomy" id="1177982"/>
    <lineage>
        <taxon>Bacteria</taxon>
        <taxon>Pseudomonadati</taxon>
        <taxon>Pseudomonadota</taxon>
        <taxon>Betaproteobacteria</taxon>
        <taxon>Burkholderiales</taxon>
        <taxon>Comamonadaceae</taxon>
        <taxon>Paracidovorax</taxon>
    </lineage>
</organism>